<evidence type="ECO:0000256" key="1">
    <source>
        <dbReference type="ARBA" id="ARBA00004651"/>
    </source>
</evidence>
<evidence type="ECO:0000256" key="2">
    <source>
        <dbReference type="ARBA" id="ARBA00022448"/>
    </source>
</evidence>
<dbReference type="PROSITE" id="PS50850">
    <property type="entry name" value="MFS"/>
    <property type="match status" value="1"/>
</dbReference>
<sequence length="423" mass="45893">MTKNKGIHYSWIVLLVTFIALLFVQGIRLSFGAFIEPWEESFEASRAQITSVSLVSYLVFAVLQPFVGRIMDRVGVKRVVIWSIVVVGAAMILTAFATKPWQIVLLYGVMASIGFGGMSNVVGTLVVAKWFTVKKGFAMGLMSAGTATGQFSVVPLSILMIEAIGWKLTVMILGMIVLIVLLPIILLLFKASPKEKGIEPYGGALPETVPVSPGGNSLTSKPKGSFFLQRPFLFLFFSFFICGFTTVGLIDTHLVPFAQYCGFTAATAGAAVSTLALFNFSGTIVSGYLSDKWDSRWMLGGLYGLRGLTIIILIVIVHEQRFFTFFLGQTELLFIFAISFGIVDFATVAPTMKLASEYAGKTIIGLMIGLLFFGHQIGAALGSFIPGVLFDQTGSYDITFVTAIILCLAASIMCFMLPRPKQV</sequence>
<proteinExistence type="predicted"/>
<dbReference type="GO" id="GO:0005886">
    <property type="term" value="C:plasma membrane"/>
    <property type="evidence" value="ECO:0007669"/>
    <property type="project" value="UniProtKB-SubCell"/>
</dbReference>
<dbReference type="InterPro" id="IPR011701">
    <property type="entry name" value="MFS"/>
</dbReference>
<comment type="subcellular location">
    <subcellularLocation>
        <location evidence="1">Cell membrane</location>
        <topology evidence="1">Multi-pass membrane protein</topology>
    </subcellularLocation>
</comment>
<feature type="transmembrane region" description="Helical" evidence="6">
    <location>
        <begin position="12"/>
        <end position="35"/>
    </location>
</feature>
<evidence type="ECO:0000313" key="9">
    <source>
        <dbReference type="Proteomes" id="UP001285636"/>
    </source>
</evidence>
<dbReference type="PANTHER" id="PTHR11360:SF284">
    <property type="entry name" value="EG:103B4.3 PROTEIN-RELATED"/>
    <property type="match status" value="1"/>
</dbReference>
<dbReference type="AlphaFoldDB" id="A0AAJ2KS42"/>
<feature type="transmembrane region" description="Helical" evidence="6">
    <location>
        <begin position="170"/>
        <end position="189"/>
    </location>
</feature>
<feature type="transmembrane region" description="Helical" evidence="6">
    <location>
        <begin position="262"/>
        <end position="285"/>
    </location>
</feature>
<keyword evidence="2" id="KW-0813">Transport</keyword>
<dbReference type="PANTHER" id="PTHR11360">
    <property type="entry name" value="MONOCARBOXYLATE TRANSPORTER"/>
    <property type="match status" value="1"/>
</dbReference>
<dbReference type="EMBL" id="JAWJAY010000001">
    <property type="protein sequence ID" value="MDV2883736.1"/>
    <property type="molecule type" value="Genomic_DNA"/>
</dbReference>
<evidence type="ECO:0000313" key="8">
    <source>
        <dbReference type="EMBL" id="MDV2883736.1"/>
    </source>
</evidence>
<feature type="transmembrane region" description="Helical" evidence="6">
    <location>
        <begin position="232"/>
        <end position="250"/>
    </location>
</feature>
<evidence type="ECO:0000256" key="6">
    <source>
        <dbReference type="SAM" id="Phobius"/>
    </source>
</evidence>
<dbReference type="InterPro" id="IPR050327">
    <property type="entry name" value="Proton-linked_MCT"/>
</dbReference>
<dbReference type="CDD" id="cd17355">
    <property type="entry name" value="MFS_YcxA_like"/>
    <property type="match status" value="1"/>
</dbReference>
<feature type="transmembrane region" description="Helical" evidence="6">
    <location>
        <begin position="104"/>
        <end position="128"/>
    </location>
</feature>
<keyword evidence="5 6" id="KW-0472">Membrane</keyword>
<evidence type="ECO:0000256" key="5">
    <source>
        <dbReference type="ARBA" id="ARBA00023136"/>
    </source>
</evidence>
<dbReference type="Proteomes" id="UP001285636">
    <property type="component" value="Unassembled WGS sequence"/>
</dbReference>
<evidence type="ECO:0000256" key="4">
    <source>
        <dbReference type="ARBA" id="ARBA00022989"/>
    </source>
</evidence>
<feature type="transmembrane region" description="Helical" evidence="6">
    <location>
        <begin position="363"/>
        <end position="386"/>
    </location>
</feature>
<reference evidence="8" key="1">
    <citation type="submission" date="2023-10" db="EMBL/GenBank/DDBJ databases">
        <title>Screening of Alkalihalophilus pseudofirmusBZ-TG-HK211 and Its Alleviation of Salt Stress on Rapeseed Growth.</title>
        <authorList>
            <person name="Zhao B."/>
            <person name="Guo T."/>
        </authorList>
    </citation>
    <scope>NUCLEOTIDE SEQUENCE</scope>
    <source>
        <strain evidence="8">BZ-TG-HK211</strain>
    </source>
</reference>
<feature type="domain" description="Major facilitator superfamily (MFS) profile" evidence="7">
    <location>
        <begin position="12"/>
        <end position="421"/>
    </location>
</feature>
<protein>
    <submittedName>
        <fullName evidence="8">MFS transporter</fullName>
    </submittedName>
</protein>
<feature type="transmembrane region" description="Helical" evidence="6">
    <location>
        <begin position="398"/>
        <end position="417"/>
    </location>
</feature>
<evidence type="ECO:0000256" key="3">
    <source>
        <dbReference type="ARBA" id="ARBA00022692"/>
    </source>
</evidence>
<feature type="transmembrane region" description="Helical" evidence="6">
    <location>
        <begin position="297"/>
        <end position="317"/>
    </location>
</feature>
<keyword evidence="3 6" id="KW-0812">Transmembrane</keyword>
<dbReference type="InterPro" id="IPR036259">
    <property type="entry name" value="MFS_trans_sf"/>
</dbReference>
<dbReference type="Pfam" id="PF07690">
    <property type="entry name" value="MFS_1"/>
    <property type="match status" value="1"/>
</dbReference>
<feature type="transmembrane region" description="Helical" evidence="6">
    <location>
        <begin position="140"/>
        <end position="164"/>
    </location>
</feature>
<gene>
    <name evidence="8" type="ORF">RYX45_00985</name>
</gene>
<dbReference type="Gene3D" id="1.20.1250.20">
    <property type="entry name" value="MFS general substrate transporter like domains"/>
    <property type="match status" value="2"/>
</dbReference>
<comment type="caution">
    <text evidence="8">The sequence shown here is derived from an EMBL/GenBank/DDBJ whole genome shotgun (WGS) entry which is preliminary data.</text>
</comment>
<feature type="transmembrane region" description="Helical" evidence="6">
    <location>
        <begin position="79"/>
        <end position="98"/>
    </location>
</feature>
<dbReference type="RefSeq" id="WP_323465606.1">
    <property type="nucleotide sequence ID" value="NZ_CP144224.1"/>
</dbReference>
<dbReference type="GO" id="GO:0022857">
    <property type="term" value="F:transmembrane transporter activity"/>
    <property type="evidence" value="ECO:0007669"/>
    <property type="project" value="InterPro"/>
</dbReference>
<name>A0AAJ2KS42_ALKPS</name>
<feature type="transmembrane region" description="Helical" evidence="6">
    <location>
        <begin position="332"/>
        <end position="351"/>
    </location>
</feature>
<organism evidence="8 9">
    <name type="scientific">Alkalihalophilus pseudofirmus</name>
    <name type="common">Bacillus pseudofirmus</name>
    <dbReference type="NCBI Taxonomy" id="79885"/>
    <lineage>
        <taxon>Bacteria</taxon>
        <taxon>Bacillati</taxon>
        <taxon>Bacillota</taxon>
        <taxon>Bacilli</taxon>
        <taxon>Bacillales</taxon>
        <taxon>Bacillaceae</taxon>
        <taxon>Alkalihalophilus</taxon>
    </lineage>
</organism>
<accession>A0AAJ2KS42</accession>
<dbReference type="InterPro" id="IPR020846">
    <property type="entry name" value="MFS_dom"/>
</dbReference>
<evidence type="ECO:0000259" key="7">
    <source>
        <dbReference type="PROSITE" id="PS50850"/>
    </source>
</evidence>
<feature type="transmembrane region" description="Helical" evidence="6">
    <location>
        <begin position="47"/>
        <end position="67"/>
    </location>
</feature>
<keyword evidence="4 6" id="KW-1133">Transmembrane helix</keyword>
<dbReference type="SUPFAM" id="SSF103473">
    <property type="entry name" value="MFS general substrate transporter"/>
    <property type="match status" value="1"/>
</dbReference>